<dbReference type="PANTHER" id="PTHR14633:SF3">
    <property type="entry name" value="LITTLE ELONGATION COMPLEX SUBUNIT 2"/>
    <property type="match status" value="1"/>
</dbReference>
<reference evidence="3 4" key="1">
    <citation type="journal article" date="2018" name="Genome Biol. Evol.">
        <title>Multiple Roots of Fruiting Body Formation in Amoebozoa.</title>
        <authorList>
            <person name="Hillmann F."/>
            <person name="Forbes G."/>
            <person name="Novohradska S."/>
            <person name="Ferling I."/>
            <person name="Riege K."/>
            <person name="Groth M."/>
            <person name="Westermann M."/>
            <person name="Marz M."/>
            <person name="Spaller T."/>
            <person name="Winckler T."/>
            <person name="Schaap P."/>
            <person name="Glockner G."/>
        </authorList>
    </citation>
    <scope>NUCLEOTIDE SEQUENCE [LARGE SCALE GENOMIC DNA]</scope>
    <source>
        <strain evidence="3 4">Jena</strain>
    </source>
</reference>
<dbReference type="EMBL" id="MDYQ01000089">
    <property type="protein sequence ID" value="PRP83102.1"/>
    <property type="molecule type" value="Genomic_DNA"/>
</dbReference>
<feature type="region of interest" description="Disordered" evidence="1">
    <location>
        <begin position="1280"/>
        <end position="1363"/>
    </location>
</feature>
<feature type="compositionally biased region" description="Low complexity" evidence="1">
    <location>
        <begin position="409"/>
        <end position="418"/>
    </location>
</feature>
<feature type="region of interest" description="Disordered" evidence="1">
    <location>
        <begin position="390"/>
        <end position="616"/>
    </location>
</feature>
<organism evidence="3 4">
    <name type="scientific">Planoprotostelium fungivorum</name>
    <dbReference type="NCBI Taxonomy" id="1890364"/>
    <lineage>
        <taxon>Eukaryota</taxon>
        <taxon>Amoebozoa</taxon>
        <taxon>Evosea</taxon>
        <taxon>Variosea</taxon>
        <taxon>Cavosteliida</taxon>
        <taxon>Cavosteliaceae</taxon>
        <taxon>Planoprotostelium</taxon>
    </lineage>
</organism>
<feature type="compositionally biased region" description="Basic and acidic residues" evidence="1">
    <location>
        <begin position="642"/>
        <end position="655"/>
    </location>
</feature>
<dbReference type="GO" id="GO:0042795">
    <property type="term" value="P:snRNA transcription by RNA polymerase II"/>
    <property type="evidence" value="ECO:0007669"/>
    <property type="project" value="TreeGrafter"/>
</dbReference>
<accession>A0A2P6NGP2</accession>
<evidence type="ECO:0000259" key="2">
    <source>
        <dbReference type="Pfam" id="PF10505"/>
    </source>
</evidence>
<comment type="caution">
    <text evidence="3">The sequence shown here is derived from an EMBL/GenBank/DDBJ whole genome shotgun (WGS) entry which is preliminary data.</text>
</comment>
<evidence type="ECO:0000256" key="1">
    <source>
        <dbReference type="SAM" id="MobiDB-lite"/>
    </source>
</evidence>
<feature type="compositionally biased region" description="Polar residues" evidence="1">
    <location>
        <begin position="436"/>
        <end position="457"/>
    </location>
</feature>
<proteinExistence type="predicted"/>
<feature type="region of interest" description="Disordered" evidence="1">
    <location>
        <begin position="631"/>
        <end position="667"/>
    </location>
</feature>
<evidence type="ECO:0000313" key="4">
    <source>
        <dbReference type="Proteomes" id="UP000241769"/>
    </source>
</evidence>
<dbReference type="Proteomes" id="UP000241769">
    <property type="component" value="Unassembled WGS sequence"/>
</dbReference>
<keyword evidence="4" id="KW-1185">Reference proteome</keyword>
<feature type="compositionally biased region" description="Low complexity" evidence="1">
    <location>
        <begin position="539"/>
        <end position="559"/>
    </location>
</feature>
<feature type="compositionally biased region" description="Basic and acidic residues" evidence="1">
    <location>
        <begin position="479"/>
        <end position="489"/>
    </location>
</feature>
<dbReference type="Pfam" id="PF10505">
    <property type="entry name" value="NARG2_C"/>
    <property type="match status" value="1"/>
</dbReference>
<dbReference type="GO" id="GO:0042796">
    <property type="term" value="P:snRNA transcription by RNA polymerase III"/>
    <property type="evidence" value="ECO:0007669"/>
    <property type="project" value="TreeGrafter"/>
</dbReference>
<dbReference type="STRING" id="1890364.A0A2P6NGP2"/>
<dbReference type="GO" id="GO:0045945">
    <property type="term" value="P:positive regulation of transcription by RNA polymerase III"/>
    <property type="evidence" value="ECO:0007669"/>
    <property type="project" value="TreeGrafter"/>
</dbReference>
<dbReference type="GO" id="GO:0008023">
    <property type="term" value="C:transcription elongation factor complex"/>
    <property type="evidence" value="ECO:0007669"/>
    <property type="project" value="InterPro"/>
</dbReference>
<feature type="domain" description="Little elongation complex subunit 2 C-terminal" evidence="2">
    <location>
        <begin position="993"/>
        <end position="1160"/>
    </location>
</feature>
<evidence type="ECO:0000313" key="3">
    <source>
        <dbReference type="EMBL" id="PRP83102.1"/>
    </source>
</evidence>
<dbReference type="PANTHER" id="PTHR14633">
    <property type="entry name" value="LITTLE ELONGATION COMPLEX SUBUNIT 2"/>
    <property type="match status" value="1"/>
</dbReference>
<name>A0A2P6NGP2_9EUKA</name>
<dbReference type="OrthoDB" id="289162at2759"/>
<feature type="compositionally biased region" description="Basic and acidic residues" evidence="1">
    <location>
        <begin position="1318"/>
        <end position="1346"/>
    </location>
</feature>
<feature type="compositionally biased region" description="Polar residues" evidence="1">
    <location>
        <begin position="392"/>
        <end position="401"/>
    </location>
</feature>
<feature type="compositionally biased region" description="Basic residues" evidence="1">
    <location>
        <begin position="522"/>
        <end position="538"/>
    </location>
</feature>
<feature type="compositionally biased region" description="Low complexity" evidence="1">
    <location>
        <begin position="1347"/>
        <end position="1363"/>
    </location>
</feature>
<sequence length="1363" mass="154691">MSAASLFCQLSRQHQMCNFNKGMLHHSFSIAPSQSTKECALNVTCRQMSTAGNGQEQQDVRSIAPIRGTVKPQDPVLPPVVASPATQRQSKTTQNTPVVDVVHAAQAPNMAPSAVAQPPIIYTERELLQMRQGGNLYCVLRGIVRLEDLSDVDRQEIDRLGALLEAAASRKAKQGHKHKSCNKSHSLIFSVFEALLVFSSVTRLWSRRHLTSSKESQISDTTCWLNQNQNFFFYCGRNGIYGKQTIYLYGFIRVRCECPNRCAPFVITCAHNFFDPGKKDQMYAFHYLFSLNDGYLYLSLWLDNTELAPPVSPLTPPTLFSPPPASSDSLSRSAGFKRSRFSSIEEEPFFTEQQYEDCSMSSLRNRMTESIHRKIDPIYNIPAINLPPPSNDYHNTEYNQSTAPPPHTYTPTPNITHPSQMTTSATPPVNHPHPPSQETRPSNLRTQVTQEETSPTKTKPDKVPTIASPPPRPTTRLLKKPEQPKKVMETLDDDDLFNDNLMDEGGSSPPPSDADADAPFGRTKKGLPKKKPGPKGGRRSSTSIKISSSPSTSTPSSTPTSPPPSLPIKPARPEVTRITLRKKIDMMSPLDDVLDASETAKEGEMGEEEIQEEGDKQKRVIEMRKKPPSTTKVVMLTPPPRKKAEPPVKKQKTEGENQNLPLEQGELPQMEKKEAKKLSVSQSVPSSSILSLFPDPMLSAEEHSLYINLHNKFLHIQKHRGKMTEAELNAVMTPKEKEMYDYLNAYVTLEQRAWRESQTLRREGNRDYMAKLRYISPQVENQLEAFFQKKRALVFTYPQYYEMMSIIDLRNFTPAAGDPVLTHKQHVLQKGKHYPYQMSLKEIPRDRNYFEENQKAKVETTETSAESKETEAQSLWYKKIYPSVSEDPEVPSLVDHHQADFVLSSGVLSILIDPPSQFELPIKVETRKMGEENKKVILIDKPLVRKSMTNVEKNNLFYKVALEANGLQFNATPIDFDKKVEGKNQEEGNVYMDNVTYNMWQFDQFKLLIRCKIHGHLPDPKLPKKHRCIGLRAKMEYREEGQENFSEFSQKETANMWIYTFIRPDAHLMFSRVDPAVGSVLESDRLDMPSILHPNCGFSPEVGSKLLISILRHLHTIEEEGHYLLTRKNEETHNLILYKNVVQQQSQYEFDLHKSHRQGMVLQSDNLPISIPKWNPNLHPKEQIPNTRNINPLQPSQVSKLCFSFLHHKFCETINCGHIHANVAQLQVTNKQMQPPKTKRDAHLPRGKYCHQFAIHGFCHRLQCKHKHITMDMAENDGGYKNNATAHKQKETQQGPRIEPEDPPVFDAESMLAGQVEGDFRGQLEKKENKKEEKREEKKGTEKKGESSSSGSSSSSSSDSDSE</sequence>
<gene>
    <name evidence="3" type="ORF">PROFUN_09781</name>
</gene>
<dbReference type="InterPro" id="IPR019535">
    <property type="entry name" value="ICE2_C"/>
</dbReference>
<protein>
    <recommendedName>
        <fullName evidence="2">Little elongation complex subunit 2 C-terminal domain-containing protein</fullName>
    </recommendedName>
</protein>
<dbReference type="InParanoid" id="A0A2P6NGP2"/>